<feature type="domain" description="Clip" evidence="13">
    <location>
        <begin position="452"/>
        <end position="506"/>
    </location>
</feature>
<feature type="domain" description="Clip" evidence="13">
    <location>
        <begin position="32"/>
        <end position="87"/>
    </location>
</feature>
<keyword evidence="7" id="KW-1015">Disulfide bond</keyword>
<name>A0ABM3J8X7_BACDO</name>
<evidence type="ECO:0000313" key="15">
    <source>
        <dbReference type="RefSeq" id="XP_049305685.1"/>
    </source>
</evidence>
<evidence type="ECO:0000313" key="14">
    <source>
        <dbReference type="Proteomes" id="UP001652620"/>
    </source>
</evidence>
<dbReference type="PROSITE" id="PS00135">
    <property type="entry name" value="TRYPSIN_SER"/>
    <property type="match status" value="2"/>
</dbReference>
<evidence type="ECO:0000256" key="3">
    <source>
        <dbReference type="ARBA" id="ARBA00022801"/>
    </source>
</evidence>
<sequence>MWRQVSKILLLLLSGILIAAHNGPAYESAPASCLNPNHKVGQCISIYDCRSLAFVLRKQLTAQYSFVRMSQCDGGAYARGKFPFVCCTNDTKFLDPNADQKQRIIFPDTKTTEFPHGGRQSVAFITPPQCGALTISNKIFGGEEAEITEFTWMVKLEYKNESGLILSECAGSLINERYVLTAAHCVIGPVEQKVGKLVSVFVGDQASASSYSYNHYEYAPSTQRFGIQSVNVHEHYGFDPHTNVYEHNDIALIRLSRSVEFNNYIQPVCLPVPALQDELIEGAHLIVAGWGHTGLSRHSRVKKKVHLPLYSMEKCRHVFETQTSLSNEQLCAGGVFYEDACTGDSGGPLMRLHSASWVIEGVVSFGRQSCGQENIPGIYTRVRSYIDWIADHMEPWKTTTNLTLFPYFLVECVVATYIRGSLKMLRVVFITVISALSTNLVFGQYFETQTRRCFNPNQRPGACVSIYDCQTLLSVLQRGSIQPLDTEFLRASECTGGYGNAPYVCCTGDTGFTRNTYDDDDDYSRQPSTVLFPVGFGEGRQRQRQRLSEVAGGGRDFNSIGGNGGSGKQPRDLTAGAQSSAAAVLPRLPTCGGVTISNKIYGGSDADLYEFPWMVLLEYNRRSGGLSTSCAGSLINNRYVLTAAHCVKGAIEKQIGQLVGVRLGEFDITKQTDCNDYSCAPAAIRVGIEGTIPHGQYRDNSPNKENDIALIRLDQDIRFSDSIRPICLPSAVAQERSAPASGTLYTVAGWGRTLRSPKSAVKQKLQVPLVDLPQCQRKYRERKVNVVSSQLCAGGHYAEDSCEGDSGGPLMRFRNDAWVLEGIVSFGYKCGLSGWPAVHTRVANYDNWIRSNLRN</sequence>
<dbReference type="CDD" id="cd00190">
    <property type="entry name" value="Tryp_SPc"/>
    <property type="match status" value="2"/>
</dbReference>
<evidence type="ECO:0000256" key="5">
    <source>
        <dbReference type="ARBA" id="ARBA00022837"/>
    </source>
</evidence>
<dbReference type="InterPro" id="IPR009003">
    <property type="entry name" value="Peptidase_S1_PA"/>
</dbReference>
<dbReference type="Gene3D" id="3.30.1640.30">
    <property type="match status" value="2"/>
</dbReference>
<dbReference type="Proteomes" id="UP001652620">
    <property type="component" value="Chromosome 2"/>
</dbReference>
<keyword evidence="1 9" id="KW-0645">Protease</keyword>
<evidence type="ECO:0000256" key="9">
    <source>
        <dbReference type="RuleBase" id="RU363034"/>
    </source>
</evidence>
<keyword evidence="3 9" id="KW-0378">Hydrolase</keyword>
<dbReference type="Pfam" id="PF12032">
    <property type="entry name" value="CLIP"/>
    <property type="match status" value="2"/>
</dbReference>
<feature type="compositionally biased region" description="Gly residues" evidence="10">
    <location>
        <begin position="551"/>
        <end position="567"/>
    </location>
</feature>
<dbReference type="InterPro" id="IPR022700">
    <property type="entry name" value="CLIP"/>
</dbReference>
<feature type="domain" description="Peptidase S1" evidence="12">
    <location>
        <begin position="139"/>
        <end position="394"/>
    </location>
</feature>
<dbReference type="InterPro" id="IPR001254">
    <property type="entry name" value="Trypsin_dom"/>
</dbReference>
<evidence type="ECO:0000256" key="6">
    <source>
        <dbReference type="ARBA" id="ARBA00023145"/>
    </source>
</evidence>
<proteinExistence type="inferred from homology"/>
<dbReference type="RefSeq" id="XP_049305685.1">
    <property type="nucleotide sequence ID" value="XM_049449728.1"/>
</dbReference>
<keyword evidence="5" id="KW-0106">Calcium</keyword>
<accession>A0ABM3J8X7</accession>
<dbReference type="PRINTS" id="PR00722">
    <property type="entry name" value="CHYMOTRYPSIN"/>
</dbReference>
<evidence type="ECO:0000259" key="13">
    <source>
        <dbReference type="PROSITE" id="PS51888"/>
    </source>
</evidence>
<dbReference type="Pfam" id="PF00089">
    <property type="entry name" value="Trypsin"/>
    <property type="match status" value="2"/>
</dbReference>
<dbReference type="InterPro" id="IPR043504">
    <property type="entry name" value="Peptidase_S1_PA_chymotrypsin"/>
</dbReference>
<dbReference type="PROSITE" id="PS00134">
    <property type="entry name" value="TRYPSIN_HIS"/>
    <property type="match status" value="2"/>
</dbReference>
<dbReference type="GeneID" id="105231773"/>
<dbReference type="SMART" id="SM00680">
    <property type="entry name" value="CLIP"/>
    <property type="match status" value="2"/>
</dbReference>
<dbReference type="InterPro" id="IPR051487">
    <property type="entry name" value="Ser/Thr_Proteases_Immune/Dev"/>
</dbReference>
<evidence type="ECO:0000256" key="4">
    <source>
        <dbReference type="ARBA" id="ARBA00022825"/>
    </source>
</evidence>
<evidence type="ECO:0000256" key="8">
    <source>
        <dbReference type="ARBA" id="ARBA00024195"/>
    </source>
</evidence>
<dbReference type="Gene3D" id="2.40.10.10">
    <property type="entry name" value="Trypsin-like serine proteases"/>
    <property type="match status" value="4"/>
</dbReference>
<dbReference type="PROSITE" id="PS51888">
    <property type="entry name" value="CLIP"/>
    <property type="match status" value="2"/>
</dbReference>
<feature type="chain" id="PRO_5047512276" evidence="11">
    <location>
        <begin position="21"/>
        <end position="855"/>
    </location>
</feature>
<dbReference type="InterPro" id="IPR018114">
    <property type="entry name" value="TRYPSIN_HIS"/>
</dbReference>
<dbReference type="InterPro" id="IPR001314">
    <property type="entry name" value="Peptidase_S1A"/>
</dbReference>
<feature type="region of interest" description="Disordered" evidence="10">
    <location>
        <begin position="540"/>
        <end position="573"/>
    </location>
</feature>
<dbReference type="InterPro" id="IPR038565">
    <property type="entry name" value="CLIP_sf"/>
</dbReference>
<evidence type="ECO:0000259" key="12">
    <source>
        <dbReference type="PROSITE" id="PS50240"/>
    </source>
</evidence>
<protein>
    <submittedName>
        <fullName evidence="15">Uncharacterized protein LOC105231773</fullName>
    </submittedName>
</protein>
<evidence type="ECO:0000256" key="11">
    <source>
        <dbReference type="SAM" id="SignalP"/>
    </source>
</evidence>
<dbReference type="PROSITE" id="PS50240">
    <property type="entry name" value="TRYPSIN_DOM"/>
    <property type="match status" value="2"/>
</dbReference>
<reference evidence="15" key="2">
    <citation type="submission" date="2025-08" db="UniProtKB">
        <authorList>
            <consortium name="RefSeq"/>
        </authorList>
    </citation>
    <scope>IDENTIFICATION</scope>
    <source>
        <tissue evidence="15">Adult</tissue>
    </source>
</reference>
<dbReference type="SMART" id="SM00020">
    <property type="entry name" value="Tryp_SPc"/>
    <property type="match status" value="2"/>
</dbReference>
<comment type="similarity">
    <text evidence="8">Belongs to the peptidase S1 family. CLIP subfamily.</text>
</comment>
<dbReference type="SUPFAM" id="SSF50494">
    <property type="entry name" value="Trypsin-like serine proteases"/>
    <property type="match status" value="2"/>
</dbReference>
<evidence type="ECO:0000256" key="10">
    <source>
        <dbReference type="SAM" id="MobiDB-lite"/>
    </source>
</evidence>
<keyword evidence="14" id="KW-1185">Reference proteome</keyword>
<keyword evidence="2 11" id="KW-0732">Signal</keyword>
<gene>
    <name evidence="15" type="primary">LOC105231773</name>
</gene>
<dbReference type="InterPro" id="IPR033116">
    <property type="entry name" value="TRYPSIN_SER"/>
</dbReference>
<feature type="domain" description="Peptidase S1" evidence="12">
    <location>
        <begin position="600"/>
        <end position="854"/>
    </location>
</feature>
<keyword evidence="4 9" id="KW-0720">Serine protease</keyword>
<organism evidence="14 15">
    <name type="scientific">Bactrocera dorsalis</name>
    <name type="common">Oriental fruit fly</name>
    <name type="synonym">Dacus dorsalis</name>
    <dbReference type="NCBI Taxonomy" id="27457"/>
    <lineage>
        <taxon>Eukaryota</taxon>
        <taxon>Metazoa</taxon>
        <taxon>Ecdysozoa</taxon>
        <taxon>Arthropoda</taxon>
        <taxon>Hexapoda</taxon>
        <taxon>Insecta</taxon>
        <taxon>Pterygota</taxon>
        <taxon>Neoptera</taxon>
        <taxon>Endopterygota</taxon>
        <taxon>Diptera</taxon>
        <taxon>Brachycera</taxon>
        <taxon>Muscomorpha</taxon>
        <taxon>Tephritoidea</taxon>
        <taxon>Tephritidae</taxon>
        <taxon>Bactrocera</taxon>
        <taxon>Bactrocera</taxon>
    </lineage>
</organism>
<keyword evidence="6" id="KW-0865">Zymogen</keyword>
<dbReference type="PANTHER" id="PTHR24256">
    <property type="entry name" value="TRYPTASE-RELATED"/>
    <property type="match status" value="1"/>
</dbReference>
<reference evidence="14" key="1">
    <citation type="submission" date="2025-05" db="UniProtKB">
        <authorList>
            <consortium name="RefSeq"/>
        </authorList>
    </citation>
    <scope>NUCLEOTIDE SEQUENCE [LARGE SCALE GENOMIC DNA]</scope>
</reference>
<evidence type="ECO:0000256" key="2">
    <source>
        <dbReference type="ARBA" id="ARBA00022729"/>
    </source>
</evidence>
<feature type="signal peptide" evidence="11">
    <location>
        <begin position="1"/>
        <end position="20"/>
    </location>
</feature>
<evidence type="ECO:0000256" key="7">
    <source>
        <dbReference type="ARBA" id="ARBA00023157"/>
    </source>
</evidence>
<evidence type="ECO:0000256" key="1">
    <source>
        <dbReference type="ARBA" id="ARBA00022670"/>
    </source>
</evidence>